<dbReference type="EMBL" id="QFSS01000055">
    <property type="protein sequence ID" value="PZZ68670.1"/>
    <property type="molecule type" value="Genomic_DNA"/>
</dbReference>
<dbReference type="Proteomes" id="UP000248865">
    <property type="component" value="Unassembled WGS sequence"/>
</dbReference>
<protein>
    <recommendedName>
        <fullName evidence="1">Integron cassette protein VCH-CASS1 chain domain-containing protein</fullName>
    </recommendedName>
</protein>
<dbReference type="EMBL" id="UGFO01000006">
    <property type="protein sequence ID" value="STN10960.1"/>
    <property type="molecule type" value="Genomic_DNA"/>
</dbReference>
<dbReference type="RefSeq" id="WP_000152742.1">
    <property type="nucleotide sequence ID" value="NZ_AP018808.1"/>
</dbReference>
<dbReference type="Proteomes" id="UP000305093">
    <property type="component" value="Unassembled WGS sequence"/>
</dbReference>
<dbReference type="EMBL" id="RROO01000033">
    <property type="protein sequence ID" value="TJF63758.1"/>
    <property type="molecule type" value="Genomic_DNA"/>
</dbReference>
<dbReference type="Proteomes" id="UP000036331">
    <property type="component" value="Unassembled WGS sequence"/>
</dbReference>
<dbReference type="EMBL" id="LDXE02000001">
    <property type="protein sequence ID" value="PBN77955.1"/>
    <property type="molecule type" value="Genomic_DNA"/>
</dbReference>
<evidence type="ECO:0000313" key="5">
    <source>
        <dbReference type="EMBL" id="PZZ68670.1"/>
    </source>
</evidence>
<reference evidence="3 8" key="1">
    <citation type="journal article" date="2015" name="Genome Announc.">
        <title>Draft Genome Sequences of Human-Pathogenic Escherichia coli O26:H11 Strains Carrying the stx2 Gene Only and Circulating in France.</title>
        <authorList>
            <person name="Delannoy S."/>
            <person name="Mariani-Kurkdjian P."/>
            <person name="Bonacorsi S."/>
            <person name="Liguori S."/>
            <person name="Ison S.A."/>
            <person name="Fach P."/>
        </authorList>
    </citation>
    <scope>NUCLEOTIDE SEQUENCE [LARGE SCALE GENOMIC DNA]</scope>
    <source>
        <strain evidence="3 8">34870</strain>
    </source>
</reference>
<reference evidence="2 13" key="7">
    <citation type="submission" date="2022-07" db="EMBL/GenBank/DDBJ databases">
        <title>The wastewater resistome of Residential Aged Care Facilities indicates a role of antimicrobial stewardship in reducing resistance.</title>
        <authorList>
            <person name="Sapula S."/>
            <person name="Hart B.J."/>
            <person name="Henrietta V."/>
            <person name="Amsalu A."/>
            <person name="Jon W."/>
            <person name="Siderius N."/>
            <person name="Nguyen L."/>
            <person name="Turnidge J."/>
            <person name="Gerber C."/>
        </authorList>
    </citation>
    <scope>NUCLEOTIDE SEQUENCE [LARGE SCALE GENOMIC DNA]</scope>
    <source>
        <strain evidence="2 13">ECA685</strain>
    </source>
</reference>
<evidence type="ECO:0000313" key="2">
    <source>
        <dbReference type="EMBL" id="MDR6047210.1"/>
    </source>
</evidence>
<organism evidence="5 10">
    <name type="scientific">Escherichia coli</name>
    <dbReference type="NCBI Taxonomy" id="562"/>
    <lineage>
        <taxon>Bacteria</taxon>
        <taxon>Pseudomonadati</taxon>
        <taxon>Pseudomonadota</taxon>
        <taxon>Gammaproteobacteria</taxon>
        <taxon>Enterobacterales</taxon>
        <taxon>Enterobacteriaceae</taxon>
        <taxon>Escherichia</taxon>
    </lineage>
</organism>
<evidence type="ECO:0000313" key="9">
    <source>
        <dbReference type="Proteomes" id="UP000236598"/>
    </source>
</evidence>
<reference evidence="4 9" key="3">
    <citation type="submission" date="2018-01" db="EMBL/GenBank/DDBJ databases">
        <title>Draft Genomic Sequencing Of Potential Extraintestinal Pathogenic Escherichia coli B8S18 Isolated From Retail Chicken Skin.</title>
        <authorList>
            <person name="Xu A."/>
            <person name="Tilman S."/>
            <person name="Wisser-Parker K."/>
            <person name="Sheen S."/>
            <person name="Sommers C."/>
        </authorList>
    </citation>
    <scope>NUCLEOTIDE SEQUENCE [LARGE SCALE GENOMIC DNA]</scope>
    <source>
        <strain evidence="4 9">B8S18Com</strain>
    </source>
</reference>
<evidence type="ECO:0000313" key="3">
    <source>
        <dbReference type="EMBL" id="PBN77955.1"/>
    </source>
</evidence>
<evidence type="ECO:0000313" key="12">
    <source>
        <dbReference type="Proteomes" id="UP000305093"/>
    </source>
</evidence>
<dbReference type="EMBL" id="PPHQ01000002">
    <property type="protein sequence ID" value="PNY69444.1"/>
    <property type="molecule type" value="Genomic_DNA"/>
</dbReference>
<dbReference type="Proteomes" id="UP000236598">
    <property type="component" value="Unassembled WGS sequence"/>
</dbReference>
<dbReference type="Proteomes" id="UP001247581">
    <property type="component" value="Unassembled WGS sequence"/>
</dbReference>
<proteinExistence type="predicted"/>
<evidence type="ECO:0000259" key="1">
    <source>
        <dbReference type="Pfam" id="PF18315"/>
    </source>
</evidence>
<dbReference type="InterPro" id="IPR040614">
    <property type="entry name" value="VCH_CASS14"/>
</dbReference>
<evidence type="ECO:0000313" key="10">
    <source>
        <dbReference type="Proteomes" id="UP000248865"/>
    </source>
</evidence>
<reference evidence="7 12" key="6">
    <citation type="submission" date="2018-12" db="EMBL/GenBank/DDBJ databases">
        <title>Food and Water Safety Consortium.</title>
        <authorList>
            <person name="Tyson S."/>
            <person name="Peterson C.-L."/>
            <person name="Olson A."/>
            <person name="Tyler S."/>
            <person name="Cabral J."/>
            <person name="Lynch T."/>
            <person name="Knox N."/>
            <person name="Van Domselaar G."/>
            <person name="Graham M."/>
        </authorList>
    </citation>
    <scope>NUCLEOTIDE SEQUENCE [LARGE SCALE GENOMIC DNA]</scope>
    <source>
        <strain evidence="7 12">FWSEC0419</strain>
    </source>
</reference>
<sequence>MTIKATDIEILHRYAEGVMERSNHHAKNVGAAALTLLGGVIWKALPGSIEIRTYNGSLANMVWWQSERTLKNYAISYNHNSCEIEMRDESVKGAVLFSISNETTPEKILSQLSEL</sequence>
<dbReference type="Proteomes" id="UP000255057">
    <property type="component" value="Unassembled WGS sequence"/>
</dbReference>
<gene>
    <name evidence="3" type="ORF">ABE91_005870</name>
    <name evidence="4" type="ORF">C2M16_03565</name>
    <name evidence="7" type="ORF">C9194_17620</name>
    <name evidence="5" type="ORF">DIV22_12165</name>
    <name evidence="6" type="ORF">NCTC8960_01151</name>
    <name evidence="2" type="ORF">NQD80_15530</name>
</gene>
<evidence type="ECO:0000313" key="11">
    <source>
        <dbReference type="Proteomes" id="UP000255057"/>
    </source>
</evidence>
<dbReference type="EMBL" id="JANIDP010000044">
    <property type="protein sequence ID" value="MDR6047210.1"/>
    <property type="molecule type" value="Genomic_DNA"/>
</dbReference>
<name>A0A0F3V1X5_ECOLX</name>
<reference evidence="5 10" key="4">
    <citation type="submission" date="2018-05" db="EMBL/GenBank/DDBJ databases">
        <title>Genomic sequencing of EHEC O26 New European Clone.</title>
        <authorList>
            <person name="Karnisova L."/>
            <person name="Nunvar J."/>
            <person name="Marejkova M."/>
            <person name="Mellmann A."/>
            <person name="Drevinek P."/>
            <person name="Blahova K."/>
            <person name="Bielaszewska M."/>
        </authorList>
    </citation>
    <scope>NUCLEOTIDE SEQUENCE [LARGE SCALE GENOMIC DNA]</scope>
    <source>
        <strain evidence="5 10">14-391</strain>
    </source>
</reference>
<evidence type="ECO:0000313" key="8">
    <source>
        <dbReference type="Proteomes" id="UP000036331"/>
    </source>
</evidence>
<evidence type="ECO:0000313" key="6">
    <source>
        <dbReference type="EMBL" id="STN10960.1"/>
    </source>
</evidence>
<evidence type="ECO:0000313" key="13">
    <source>
        <dbReference type="Proteomes" id="UP001247581"/>
    </source>
</evidence>
<dbReference type="AlphaFoldDB" id="A0A0F3V1X5"/>
<evidence type="ECO:0000313" key="7">
    <source>
        <dbReference type="EMBL" id="TJF63758.1"/>
    </source>
</evidence>
<evidence type="ECO:0000313" key="4">
    <source>
        <dbReference type="EMBL" id="PNY69444.1"/>
    </source>
</evidence>
<reference evidence="3" key="2">
    <citation type="submission" date="2017-03" db="EMBL/GenBank/DDBJ databases">
        <title>The mobilome is the main driver of stx2-positive O26:H11 Escherichia coli strains evolution.</title>
        <authorList>
            <person name="Delannoy S."/>
            <person name="Mariani-Kurkdjian P."/>
            <person name="Webb H.E."/>
            <person name="Bonacorsi S."/>
            <person name="Fach P."/>
        </authorList>
    </citation>
    <scope>NUCLEOTIDE SEQUENCE</scope>
    <source>
        <strain evidence="3">34870</strain>
    </source>
</reference>
<dbReference type="Pfam" id="PF18315">
    <property type="entry name" value="VCH_CASS14"/>
    <property type="match status" value="1"/>
</dbReference>
<feature type="domain" description="Integron cassette protein VCH-CASS1 chain" evidence="1">
    <location>
        <begin position="12"/>
        <end position="104"/>
    </location>
</feature>
<dbReference type="Gene3D" id="3.30.920.70">
    <property type="match status" value="1"/>
</dbReference>
<accession>A0A0F3V1X5</accession>
<reference evidence="6 11" key="5">
    <citation type="submission" date="2018-06" db="EMBL/GenBank/DDBJ databases">
        <authorList>
            <consortium name="Pathogen Informatics"/>
            <person name="Doyle S."/>
        </authorList>
    </citation>
    <scope>NUCLEOTIDE SEQUENCE [LARGE SCALE GENOMIC DNA]</scope>
    <source>
        <strain evidence="6 11">NCTC8960</strain>
    </source>
</reference>